<dbReference type="AlphaFoldDB" id="A0A8S4QPZ6"/>
<proteinExistence type="inferred from homology"/>
<organism evidence="2 3">
    <name type="scientific">Pararge aegeria aegeria</name>
    <dbReference type="NCBI Taxonomy" id="348720"/>
    <lineage>
        <taxon>Eukaryota</taxon>
        <taxon>Metazoa</taxon>
        <taxon>Ecdysozoa</taxon>
        <taxon>Arthropoda</taxon>
        <taxon>Hexapoda</taxon>
        <taxon>Insecta</taxon>
        <taxon>Pterygota</taxon>
        <taxon>Neoptera</taxon>
        <taxon>Endopterygota</taxon>
        <taxon>Lepidoptera</taxon>
        <taxon>Glossata</taxon>
        <taxon>Ditrysia</taxon>
        <taxon>Papilionoidea</taxon>
        <taxon>Nymphalidae</taxon>
        <taxon>Satyrinae</taxon>
        <taxon>Satyrini</taxon>
        <taxon>Parargina</taxon>
        <taxon>Pararge</taxon>
    </lineage>
</organism>
<comment type="similarity">
    <text evidence="1">Belongs to the sel-1 family.</text>
</comment>
<dbReference type="InterPro" id="IPR006597">
    <property type="entry name" value="Sel1-like"/>
</dbReference>
<evidence type="ECO:0000313" key="3">
    <source>
        <dbReference type="Proteomes" id="UP000838756"/>
    </source>
</evidence>
<dbReference type="SMART" id="SM00671">
    <property type="entry name" value="SEL1"/>
    <property type="match status" value="1"/>
</dbReference>
<dbReference type="InterPro" id="IPR011990">
    <property type="entry name" value="TPR-like_helical_dom_sf"/>
</dbReference>
<reference evidence="2" key="1">
    <citation type="submission" date="2022-03" db="EMBL/GenBank/DDBJ databases">
        <authorList>
            <person name="Lindestad O."/>
        </authorList>
    </citation>
    <scope>NUCLEOTIDE SEQUENCE</scope>
</reference>
<dbReference type="PANTHER" id="PTHR11102">
    <property type="entry name" value="SEL-1-LIKE PROTEIN"/>
    <property type="match status" value="1"/>
</dbReference>
<protein>
    <submittedName>
        <fullName evidence="2">Jg18041 protein</fullName>
    </submittedName>
</protein>
<dbReference type="PANTHER" id="PTHR11102:SF147">
    <property type="entry name" value="SEL1L ADAPTOR SUBUNIT OF ERAD E3 UBIQUITIN LIGASE"/>
    <property type="match status" value="1"/>
</dbReference>
<dbReference type="Gene3D" id="1.25.40.10">
    <property type="entry name" value="Tetratricopeptide repeat domain"/>
    <property type="match status" value="1"/>
</dbReference>
<sequence length="139" mass="15654">ASEQLHNAQATFNLGYMHERGLGLTRDLHLAKRCYDLAADASPDARLPAALALARLHAHSAIENMLEVGISSLYPYKGFVRKLYCVLEEAELFVTRLVRRSTIAILITAAKQHCYHAVFGSEKRGCWCNYRRLKTYASN</sequence>
<dbReference type="EMBL" id="CAKXAJ010014284">
    <property type="protein sequence ID" value="CAH2216167.1"/>
    <property type="molecule type" value="Genomic_DNA"/>
</dbReference>
<dbReference type="GO" id="GO:0005789">
    <property type="term" value="C:endoplasmic reticulum membrane"/>
    <property type="evidence" value="ECO:0007669"/>
    <property type="project" value="TreeGrafter"/>
</dbReference>
<gene>
    <name evidence="2" type="primary">jg18041</name>
    <name evidence="2" type="ORF">PAEG_LOCUS4225</name>
</gene>
<accession>A0A8S4QPZ6</accession>
<evidence type="ECO:0000256" key="1">
    <source>
        <dbReference type="ARBA" id="ARBA00038101"/>
    </source>
</evidence>
<dbReference type="OrthoDB" id="7418568at2759"/>
<evidence type="ECO:0000313" key="2">
    <source>
        <dbReference type="EMBL" id="CAH2216167.1"/>
    </source>
</evidence>
<dbReference type="Proteomes" id="UP000838756">
    <property type="component" value="Unassembled WGS sequence"/>
</dbReference>
<name>A0A8S4QPZ6_9NEOP</name>
<dbReference type="GO" id="GO:0036503">
    <property type="term" value="P:ERAD pathway"/>
    <property type="evidence" value="ECO:0007669"/>
    <property type="project" value="TreeGrafter"/>
</dbReference>
<dbReference type="SUPFAM" id="SSF81901">
    <property type="entry name" value="HCP-like"/>
    <property type="match status" value="1"/>
</dbReference>
<dbReference type="InterPro" id="IPR050767">
    <property type="entry name" value="Sel1_AlgK"/>
</dbReference>
<keyword evidence="3" id="KW-1185">Reference proteome</keyword>
<feature type="non-terminal residue" evidence="2">
    <location>
        <position position="1"/>
    </location>
</feature>
<comment type="caution">
    <text evidence="2">The sequence shown here is derived from an EMBL/GenBank/DDBJ whole genome shotgun (WGS) entry which is preliminary data.</text>
</comment>
<dbReference type="Pfam" id="PF08238">
    <property type="entry name" value="Sel1"/>
    <property type="match status" value="1"/>
</dbReference>